<name>B8LQA5_PICSI</name>
<evidence type="ECO:0000313" key="2">
    <source>
        <dbReference type="EMBL" id="ABR17835.1"/>
    </source>
</evidence>
<sequence>MGTSIGTSYPRLLINDTLQRRARSSFANFKPKLPGKGIQGQKHSVGHPAYGQCKLDISCKFFSRWSLFSPKDFRQKVPFERRVGIFSSAVPEEEASSSGLKADQELQVPVEDTVKDNIVSSKHEELHQRIIFDGKPGFVAFGGGNHQHLKEGEFSSTSSEEGNRSLIWLLGPIALVASVVLPPFYLRKSFEAVFGDSLPTDFLILFFTEALFYSGTAVFLLVADYMQRPFSQFLPDKHSFVNRLHGYRVVSIATLVLSVLLPLVCLGLVWPWTGPAASAAIAPY</sequence>
<feature type="transmembrane region" description="Helical" evidence="1">
    <location>
        <begin position="166"/>
        <end position="186"/>
    </location>
</feature>
<reference evidence="2" key="1">
    <citation type="submission" date="2007-06" db="EMBL/GenBank/DDBJ databases">
        <title>Full length cDNA sequences from Sitka Spruce (Picea sitchensis).</title>
        <authorList>
            <person name="Ralph S.G."/>
            <person name="Chun H.E."/>
            <person name="Liao N."/>
            <person name="Ali J."/>
            <person name="Reid K."/>
            <person name="Kolosova N."/>
            <person name="Cooper N."/>
            <person name="Cullis C."/>
            <person name="Jancsik S."/>
            <person name="Moore R."/>
            <person name="Mayo M."/>
            <person name="Wagner S."/>
            <person name="Holt R.A."/>
            <person name="Jones S.J.M."/>
            <person name="Marra M.A."/>
            <person name="Ritland C.E."/>
            <person name="Ritland K."/>
            <person name="Bohlmann J."/>
        </authorList>
    </citation>
    <scope>NUCLEOTIDE SEQUENCE</scope>
    <source>
        <tissue evidence="2">Bark</tissue>
    </source>
</reference>
<feature type="transmembrane region" description="Helical" evidence="1">
    <location>
        <begin position="202"/>
        <end position="226"/>
    </location>
</feature>
<dbReference type="AlphaFoldDB" id="B8LQA5"/>
<proteinExistence type="evidence at transcript level"/>
<dbReference type="PANTHER" id="PTHR33918">
    <property type="entry name" value="OS01G0704200 PROTEIN"/>
    <property type="match status" value="1"/>
</dbReference>
<keyword evidence="1" id="KW-1133">Transmembrane helix</keyword>
<accession>B8LQA5</accession>
<evidence type="ECO:0000256" key="1">
    <source>
        <dbReference type="SAM" id="Phobius"/>
    </source>
</evidence>
<organism evidence="2">
    <name type="scientific">Picea sitchensis</name>
    <name type="common">Sitka spruce</name>
    <name type="synonym">Pinus sitchensis</name>
    <dbReference type="NCBI Taxonomy" id="3332"/>
    <lineage>
        <taxon>Eukaryota</taxon>
        <taxon>Viridiplantae</taxon>
        <taxon>Streptophyta</taxon>
        <taxon>Embryophyta</taxon>
        <taxon>Tracheophyta</taxon>
        <taxon>Spermatophyta</taxon>
        <taxon>Pinopsida</taxon>
        <taxon>Pinidae</taxon>
        <taxon>Conifers I</taxon>
        <taxon>Pinales</taxon>
        <taxon>Pinaceae</taxon>
        <taxon>Picea</taxon>
    </lineage>
</organism>
<dbReference type="GO" id="GO:0009507">
    <property type="term" value="C:chloroplast"/>
    <property type="evidence" value="ECO:0007669"/>
    <property type="project" value="TreeGrafter"/>
</dbReference>
<dbReference type="EMBL" id="EF678044">
    <property type="protein sequence ID" value="ABR17835.1"/>
    <property type="molecule type" value="mRNA"/>
</dbReference>
<feature type="transmembrane region" description="Helical" evidence="1">
    <location>
        <begin position="247"/>
        <end position="270"/>
    </location>
</feature>
<keyword evidence="1" id="KW-0812">Transmembrane</keyword>
<dbReference type="PANTHER" id="PTHR33918:SF2">
    <property type="entry name" value="OS01G0704200 PROTEIN"/>
    <property type="match status" value="1"/>
</dbReference>
<keyword evidence="1" id="KW-0472">Membrane</keyword>
<protein>
    <submittedName>
        <fullName evidence="2">Uncharacterized protein</fullName>
    </submittedName>
</protein>